<sequence>AYTSCGYNEVVTKFKGKEVKIATNCTGCYRKKIGCFYKIKK</sequence>
<feature type="non-terminal residue" evidence="1">
    <location>
        <position position="1"/>
    </location>
</feature>
<protein>
    <submittedName>
        <fullName evidence="1">Uncharacterized protein</fullName>
    </submittedName>
</protein>
<gene>
    <name evidence="1" type="ORF">S06H3_51188</name>
</gene>
<reference evidence="1" key="1">
    <citation type="journal article" date="2014" name="Front. Microbiol.">
        <title>High frequency of phylogenetically diverse reductive dehalogenase-homologous genes in deep subseafloor sedimentary metagenomes.</title>
        <authorList>
            <person name="Kawai M."/>
            <person name="Futagami T."/>
            <person name="Toyoda A."/>
            <person name="Takaki Y."/>
            <person name="Nishi S."/>
            <person name="Hori S."/>
            <person name="Arai W."/>
            <person name="Tsubouchi T."/>
            <person name="Morono Y."/>
            <person name="Uchiyama I."/>
            <person name="Ito T."/>
            <person name="Fujiyama A."/>
            <person name="Inagaki F."/>
            <person name="Takami H."/>
        </authorList>
    </citation>
    <scope>NUCLEOTIDE SEQUENCE</scope>
    <source>
        <strain evidence="1">Expedition CK06-06</strain>
    </source>
</reference>
<name>X1P5Z7_9ZZZZ</name>
<proteinExistence type="predicted"/>
<evidence type="ECO:0000313" key="1">
    <source>
        <dbReference type="EMBL" id="GAI34445.1"/>
    </source>
</evidence>
<comment type="caution">
    <text evidence="1">The sequence shown here is derived from an EMBL/GenBank/DDBJ whole genome shotgun (WGS) entry which is preliminary data.</text>
</comment>
<dbReference type="EMBL" id="BARV01032468">
    <property type="protein sequence ID" value="GAI34445.1"/>
    <property type="molecule type" value="Genomic_DNA"/>
</dbReference>
<organism evidence="1">
    <name type="scientific">marine sediment metagenome</name>
    <dbReference type="NCBI Taxonomy" id="412755"/>
    <lineage>
        <taxon>unclassified sequences</taxon>
        <taxon>metagenomes</taxon>
        <taxon>ecological metagenomes</taxon>
    </lineage>
</organism>
<dbReference type="AlphaFoldDB" id="X1P5Z7"/>
<accession>X1P5Z7</accession>